<organism evidence="2 3">
    <name type="scientific">Acinetobacter haemolyticus ATCC 19194</name>
    <dbReference type="NCBI Taxonomy" id="707232"/>
    <lineage>
        <taxon>Bacteria</taxon>
        <taxon>Pseudomonadati</taxon>
        <taxon>Pseudomonadota</taxon>
        <taxon>Gammaproteobacteria</taxon>
        <taxon>Moraxellales</taxon>
        <taxon>Moraxellaceae</taxon>
        <taxon>Acinetobacter</taxon>
    </lineage>
</organism>
<accession>D4XR04</accession>
<evidence type="ECO:0000313" key="3">
    <source>
        <dbReference type="Proteomes" id="UP000003085"/>
    </source>
</evidence>
<name>D4XR04_ACIHA</name>
<dbReference type="Proteomes" id="UP000003085">
    <property type="component" value="Unassembled WGS sequence"/>
</dbReference>
<dbReference type="HOGENOM" id="CLU_3303194_0_0_6"/>
<keyword evidence="1" id="KW-1133">Transmembrane helix</keyword>
<proteinExistence type="predicted"/>
<keyword evidence="1" id="KW-0472">Membrane</keyword>
<comment type="caution">
    <text evidence="2">The sequence shown here is derived from an EMBL/GenBank/DDBJ whole genome shotgun (WGS) entry which is preliminary data.</text>
</comment>
<dbReference type="AlphaFoldDB" id="D4XR04"/>
<protein>
    <submittedName>
        <fullName evidence="2">Uncharacterized protein</fullName>
    </submittedName>
</protein>
<reference evidence="3" key="1">
    <citation type="submission" date="2010-03" db="EMBL/GenBank/DDBJ databases">
        <title>Complete sequence of Mobiluncus curtisii ATCC 43063.</title>
        <authorList>
            <person name="Muzny D."/>
            <person name="Qin X."/>
            <person name="Deng J."/>
            <person name="Jiang H."/>
            <person name="Liu Y."/>
            <person name="Qu J."/>
            <person name="Song X.-Z."/>
            <person name="Zhang L."/>
            <person name="Thornton R."/>
            <person name="Coyle M."/>
            <person name="Francisco L."/>
            <person name="Jackson L."/>
            <person name="Javaid M."/>
            <person name="Korchina V."/>
            <person name="Kovar C."/>
            <person name="Mata R."/>
            <person name="Mathew T."/>
            <person name="Ngo R."/>
            <person name="Nguyen L."/>
            <person name="Nguyen N."/>
            <person name="Okwuonu G."/>
            <person name="Ongeri F."/>
            <person name="Pham C."/>
            <person name="Simmons D."/>
            <person name="Wilczek-Boney K."/>
            <person name="Hale W."/>
            <person name="Jakkamsetti A."/>
            <person name="Pham P."/>
            <person name="Ruth R."/>
            <person name="San Lucas F."/>
            <person name="Warren J."/>
            <person name="Zhang J."/>
            <person name="Zhao Z."/>
            <person name="Zhou C."/>
            <person name="Zhu D."/>
            <person name="Lee S."/>
            <person name="Bess C."/>
            <person name="Blankenburg K."/>
            <person name="Forbes L."/>
            <person name="Fu Q."/>
            <person name="Gubbala S."/>
            <person name="Hirani K."/>
            <person name="Jayaseelan J.C."/>
            <person name="Lara F."/>
            <person name="Munidasa M."/>
            <person name="Palculict T."/>
            <person name="Patil S."/>
            <person name="Pu L.-L."/>
            <person name="Saada N."/>
            <person name="Tang L."/>
            <person name="Weissenberger G."/>
            <person name="Zhu Y."/>
            <person name="Hemphill L."/>
            <person name="Shang Y."/>
            <person name="Youmans B."/>
            <person name="Ayvaz T."/>
            <person name="Ross M."/>
            <person name="Santibanez J."/>
            <person name="Aqrawi P."/>
            <person name="Gross S."/>
            <person name="Joshi V."/>
            <person name="Fowler G."/>
            <person name="Nazareth L."/>
            <person name="Reid J."/>
            <person name="Worley K."/>
            <person name="Petrosino J."/>
            <person name="Highlander S."/>
            <person name="Gibbs R."/>
            <person name="Gibbs R."/>
        </authorList>
    </citation>
    <scope>NUCLEOTIDE SEQUENCE [LARGE SCALE GENOMIC DNA]</scope>
    <source>
        <strain evidence="3">ATCC 19194</strain>
    </source>
</reference>
<feature type="transmembrane region" description="Helical" evidence="1">
    <location>
        <begin position="12"/>
        <end position="37"/>
    </location>
</feature>
<gene>
    <name evidence="2" type="ORF">HMP0015_2146</name>
</gene>
<keyword evidence="1" id="KW-0812">Transmembrane</keyword>
<evidence type="ECO:0000256" key="1">
    <source>
        <dbReference type="SAM" id="Phobius"/>
    </source>
</evidence>
<sequence length="39" mass="4356">MQAGDIHKIPMILCAYTIAVTVPTFLNLIFIIINLLINN</sequence>
<evidence type="ECO:0000313" key="2">
    <source>
        <dbReference type="EMBL" id="EFF82423.1"/>
    </source>
</evidence>
<dbReference type="EMBL" id="ADMT01000178">
    <property type="protein sequence ID" value="EFF82423.1"/>
    <property type="molecule type" value="Genomic_DNA"/>
</dbReference>